<keyword evidence="5" id="KW-0863">Zinc-finger</keyword>
<dbReference type="Proteomes" id="UP000515123">
    <property type="component" value="Linkage group 21"/>
</dbReference>
<feature type="compositionally biased region" description="Polar residues" evidence="12">
    <location>
        <begin position="31"/>
        <end position="40"/>
    </location>
</feature>
<evidence type="ECO:0000256" key="10">
    <source>
        <dbReference type="ARBA" id="ARBA00023163"/>
    </source>
</evidence>
<feature type="compositionally biased region" description="Acidic residues" evidence="12">
    <location>
        <begin position="41"/>
        <end position="61"/>
    </location>
</feature>
<evidence type="ECO:0000256" key="5">
    <source>
        <dbReference type="ARBA" id="ARBA00022771"/>
    </source>
</evidence>
<evidence type="ECO:0000259" key="13">
    <source>
        <dbReference type="PROSITE" id="PS51523"/>
    </source>
</evidence>
<dbReference type="FunFam" id="1.10.10.60:FF:000257">
    <property type="entry name" value="Zinc-finger homeodomain protein 2"/>
    <property type="match status" value="1"/>
</dbReference>
<gene>
    <name evidence="15" type="primary">LOC109726200</name>
</gene>
<proteinExistence type="predicted"/>
<reference evidence="15" key="2">
    <citation type="submission" date="2025-08" db="UniProtKB">
        <authorList>
            <consortium name="RefSeq"/>
        </authorList>
    </citation>
    <scope>IDENTIFICATION</scope>
    <source>
        <tissue evidence="15">Leaf</tissue>
    </source>
</reference>
<keyword evidence="8" id="KW-0238">DNA-binding</keyword>
<comment type="subcellular location">
    <subcellularLocation>
        <location evidence="2">Nucleus</location>
    </subcellularLocation>
</comment>
<dbReference type="Gramene" id="Aco008004.1.mrna1">
    <property type="protein sequence ID" value="Aco008004.1.mrna1.cds1"/>
    <property type="gene ID" value="Aco008004.1.path1"/>
</dbReference>
<evidence type="ECO:0000256" key="6">
    <source>
        <dbReference type="ARBA" id="ARBA00022833"/>
    </source>
</evidence>
<dbReference type="GO" id="GO:0008270">
    <property type="term" value="F:zinc ion binding"/>
    <property type="evidence" value="ECO:0007669"/>
    <property type="project" value="UniProtKB-KW"/>
</dbReference>
<accession>A0A6P5GZU4</accession>
<keyword evidence="9" id="KW-0371">Homeobox</keyword>
<dbReference type="Pfam" id="PF04770">
    <property type="entry name" value="ZF-HD_dimer"/>
    <property type="match status" value="1"/>
</dbReference>
<dbReference type="AlphaFoldDB" id="A0A6P5GZU4"/>
<keyword evidence="7" id="KW-0805">Transcription regulation</keyword>
<evidence type="ECO:0000256" key="8">
    <source>
        <dbReference type="ARBA" id="ARBA00023125"/>
    </source>
</evidence>
<protein>
    <submittedName>
        <fullName evidence="15">Zinc-finger homeodomain protein 3-like</fullName>
    </submittedName>
</protein>
<evidence type="ECO:0000256" key="12">
    <source>
        <dbReference type="SAM" id="MobiDB-lite"/>
    </source>
</evidence>
<feature type="region of interest" description="Disordered" evidence="12">
    <location>
        <begin position="1"/>
        <end position="62"/>
    </location>
</feature>
<evidence type="ECO:0000313" key="15">
    <source>
        <dbReference type="RefSeq" id="XP_020111280.1"/>
    </source>
</evidence>
<comment type="subunit">
    <text evidence="3">Homo- and heterodimer with other ZFHD proteins.</text>
</comment>
<reference evidence="14" key="1">
    <citation type="journal article" date="2015" name="Nat. Genet.">
        <title>The pineapple genome and the evolution of CAM photosynthesis.</title>
        <authorList>
            <person name="Ming R."/>
            <person name="VanBuren R."/>
            <person name="Wai C.M."/>
            <person name="Tang H."/>
            <person name="Schatz M.C."/>
            <person name="Bowers J.E."/>
            <person name="Lyons E."/>
            <person name="Wang M.L."/>
            <person name="Chen J."/>
            <person name="Biggers E."/>
            <person name="Zhang J."/>
            <person name="Huang L."/>
            <person name="Zhang L."/>
            <person name="Miao W."/>
            <person name="Zhang J."/>
            <person name="Ye Z."/>
            <person name="Miao C."/>
            <person name="Lin Z."/>
            <person name="Wang H."/>
            <person name="Zhou H."/>
            <person name="Yim W.C."/>
            <person name="Priest H.D."/>
            <person name="Zheng C."/>
            <person name="Woodhouse M."/>
            <person name="Edger P.P."/>
            <person name="Guyot R."/>
            <person name="Guo H.B."/>
            <person name="Guo H."/>
            <person name="Zheng G."/>
            <person name="Singh R."/>
            <person name="Sharma A."/>
            <person name="Min X."/>
            <person name="Zheng Y."/>
            <person name="Lee H."/>
            <person name="Gurtowski J."/>
            <person name="Sedlazeck F.J."/>
            <person name="Harkess A."/>
            <person name="McKain M.R."/>
            <person name="Liao Z."/>
            <person name="Fang J."/>
            <person name="Liu J."/>
            <person name="Zhang X."/>
            <person name="Zhang Q."/>
            <person name="Hu W."/>
            <person name="Qin Y."/>
            <person name="Wang K."/>
            <person name="Chen L.Y."/>
            <person name="Shirley N."/>
            <person name="Lin Y.R."/>
            <person name="Liu L.Y."/>
            <person name="Hernandez A.G."/>
            <person name="Wright C.L."/>
            <person name="Bulone V."/>
            <person name="Tuskan G.A."/>
            <person name="Heath K."/>
            <person name="Zee F."/>
            <person name="Moore P.H."/>
            <person name="Sunkar R."/>
            <person name="Leebens-Mack J.H."/>
            <person name="Mockler T."/>
            <person name="Bennetzen J.L."/>
            <person name="Freeling M."/>
            <person name="Sankoff D."/>
            <person name="Paterson A.H."/>
            <person name="Zhu X."/>
            <person name="Yang X."/>
            <person name="Smith J.A."/>
            <person name="Cushman J.C."/>
            <person name="Paull R.E."/>
            <person name="Yu Q."/>
        </authorList>
    </citation>
    <scope>NUCLEOTIDE SEQUENCE [LARGE SCALE GENOMIC DNA]</scope>
    <source>
        <strain evidence="14">cv. F153</strain>
    </source>
</reference>
<comment type="function">
    <text evidence="1">Putative transcription factor.</text>
</comment>
<dbReference type="GO" id="GO:0005634">
    <property type="term" value="C:nucleus"/>
    <property type="evidence" value="ECO:0007669"/>
    <property type="project" value="UniProtKB-SubCell"/>
</dbReference>
<evidence type="ECO:0000256" key="4">
    <source>
        <dbReference type="ARBA" id="ARBA00022723"/>
    </source>
</evidence>
<dbReference type="PANTHER" id="PTHR31948:SF60">
    <property type="entry name" value="ZINC-FINGER HOMEODOMAIN PROTEIN 5"/>
    <property type="match status" value="1"/>
</dbReference>
<dbReference type="InterPro" id="IPR006455">
    <property type="entry name" value="Homeodomain_ZF_HD"/>
</dbReference>
<evidence type="ECO:0000256" key="3">
    <source>
        <dbReference type="ARBA" id="ARBA00011416"/>
    </source>
</evidence>
<dbReference type="Gene3D" id="1.10.10.60">
    <property type="entry name" value="Homeodomain-like"/>
    <property type="match status" value="1"/>
</dbReference>
<dbReference type="RefSeq" id="XP_020111280.1">
    <property type="nucleotide sequence ID" value="XM_020255691.1"/>
</dbReference>
<keyword evidence="10" id="KW-0804">Transcription</keyword>
<evidence type="ECO:0000256" key="2">
    <source>
        <dbReference type="ARBA" id="ARBA00004123"/>
    </source>
</evidence>
<dbReference type="SUPFAM" id="SSF46689">
    <property type="entry name" value="Homeodomain-like"/>
    <property type="match status" value="1"/>
</dbReference>
<dbReference type="InterPro" id="IPR009057">
    <property type="entry name" value="Homeodomain-like_sf"/>
</dbReference>
<dbReference type="GO" id="GO:0000976">
    <property type="term" value="F:transcription cis-regulatory region binding"/>
    <property type="evidence" value="ECO:0007669"/>
    <property type="project" value="TreeGrafter"/>
</dbReference>
<name>A0A6P5GZU4_ANACO</name>
<dbReference type="PANTHER" id="PTHR31948">
    <property type="entry name" value="ZINC-FINGER HOMEODOMAIN PROTEIN 2"/>
    <property type="match status" value="1"/>
</dbReference>
<keyword evidence="11" id="KW-0539">Nucleus</keyword>
<dbReference type="GO" id="GO:0003700">
    <property type="term" value="F:DNA-binding transcription factor activity"/>
    <property type="evidence" value="ECO:0007669"/>
    <property type="project" value="TreeGrafter"/>
</dbReference>
<evidence type="ECO:0000313" key="14">
    <source>
        <dbReference type="Proteomes" id="UP000515123"/>
    </source>
</evidence>
<evidence type="ECO:0000256" key="9">
    <source>
        <dbReference type="ARBA" id="ARBA00023155"/>
    </source>
</evidence>
<keyword evidence="14" id="KW-1185">Reference proteome</keyword>
<dbReference type="NCBIfam" id="TIGR01566">
    <property type="entry name" value="ZF_HD_prot_N"/>
    <property type="match status" value="1"/>
</dbReference>
<dbReference type="NCBIfam" id="TIGR01565">
    <property type="entry name" value="homeo_ZF_HD"/>
    <property type="match status" value="1"/>
</dbReference>
<dbReference type="GO" id="GO:0050793">
    <property type="term" value="P:regulation of developmental process"/>
    <property type="evidence" value="ECO:0007669"/>
    <property type="project" value="TreeGrafter"/>
</dbReference>
<dbReference type="GeneID" id="109726200"/>
<sequence length="251" mass="28101">MDLSNHEGGNTNNNPTMSSSYVGHVIGHQHQGPQPISTLNPEEEEEEEEGEGEGEEEEEEEKVVVVVRYRECLKNHAASIGGTALDGCGEFMPNGAEGTIEALQCSACSCHRNFHRKEVMGQMGQMGLLGQAAFGPAGPYRFIIPRGCSPAAHHHMVMPLGAMHASEYNEEVERRSPAMLRKKRFRTKFSQDQKEKMMGFAERVGWRIQRVEESVVQQFCQEVGVKRRVLKVWMHNNKHSLAKKGSLQLQS</sequence>
<dbReference type="InterPro" id="IPR006456">
    <property type="entry name" value="ZF_HD_homeobox_Cys/His_dimer"/>
</dbReference>
<feature type="compositionally biased region" description="Polar residues" evidence="12">
    <location>
        <begin position="7"/>
        <end position="21"/>
    </location>
</feature>
<keyword evidence="6" id="KW-0862">Zinc</keyword>
<evidence type="ECO:0000256" key="7">
    <source>
        <dbReference type="ARBA" id="ARBA00023015"/>
    </source>
</evidence>
<evidence type="ECO:0000256" key="1">
    <source>
        <dbReference type="ARBA" id="ARBA00004049"/>
    </source>
</evidence>
<dbReference type="OrthoDB" id="694008at2759"/>
<organism evidence="14 15">
    <name type="scientific">Ananas comosus</name>
    <name type="common">Pineapple</name>
    <name type="synonym">Ananas ananas</name>
    <dbReference type="NCBI Taxonomy" id="4615"/>
    <lineage>
        <taxon>Eukaryota</taxon>
        <taxon>Viridiplantae</taxon>
        <taxon>Streptophyta</taxon>
        <taxon>Embryophyta</taxon>
        <taxon>Tracheophyta</taxon>
        <taxon>Spermatophyta</taxon>
        <taxon>Magnoliopsida</taxon>
        <taxon>Liliopsida</taxon>
        <taxon>Poales</taxon>
        <taxon>Bromeliaceae</taxon>
        <taxon>Bromelioideae</taxon>
        <taxon>Ananas</taxon>
    </lineage>
</organism>
<feature type="domain" description="ZF-HD dimerization-type" evidence="13">
    <location>
        <begin position="69"/>
        <end position="118"/>
    </location>
</feature>
<evidence type="ECO:0000256" key="11">
    <source>
        <dbReference type="ARBA" id="ARBA00023242"/>
    </source>
</evidence>
<dbReference type="PROSITE" id="PS51523">
    <property type="entry name" value="ZF_HD_DIMER"/>
    <property type="match status" value="1"/>
</dbReference>
<keyword evidence="4" id="KW-0479">Metal-binding</keyword>